<comment type="similarity">
    <text evidence="7">Belongs to the class I-like SAM-binding methyltransferase superfamily. TrmB family.</text>
</comment>
<comment type="caution">
    <text evidence="8">The sequence shown here is derived from an EMBL/GenBank/DDBJ whole genome shotgun (WGS) entry which is preliminary data.</text>
</comment>
<protein>
    <recommendedName>
        <fullName evidence="7">tRNA (guanine-N(7)-)-methyltransferase</fullName>
        <ecNumber evidence="7">2.1.1.33</ecNumber>
    </recommendedName>
    <alternativeName>
        <fullName evidence="7">tRNA (guanine(46)-N(7))-methyltransferase</fullName>
    </alternativeName>
    <alternativeName>
        <fullName evidence="7">tRNA(m7G46)-methyltransferase</fullName>
    </alternativeName>
</protein>
<evidence type="ECO:0000256" key="1">
    <source>
        <dbReference type="ARBA" id="ARBA00000142"/>
    </source>
</evidence>
<gene>
    <name evidence="7" type="primary">trmB</name>
    <name evidence="8" type="ORF">A2519_00170</name>
</gene>
<dbReference type="InterPro" id="IPR055361">
    <property type="entry name" value="tRNA_methyltr_TrmB_bact"/>
</dbReference>
<name>A0A1F7F068_UNCRA</name>
<comment type="caution">
    <text evidence="7">Lacks conserved residue(s) required for the propagation of feature annotation.</text>
</comment>
<dbReference type="Proteomes" id="UP000179243">
    <property type="component" value="Unassembled WGS sequence"/>
</dbReference>
<dbReference type="Pfam" id="PF02390">
    <property type="entry name" value="Methyltransf_4"/>
    <property type="match status" value="1"/>
</dbReference>
<dbReference type="SUPFAM" id="SSF53335">
    <property type="entry name" value="S-adenosyl-L-methionine-dependent methyltransferases"/>
    <property type="match status" value="1"/>
</dbReference>
<sequence>MNRYAKKVRLQDEAKQFILPSVREDVFPWTPPDQEAVVFEPFNFPALFGNTNPVEIEIGFGTGRFIVEYAQHNPMLNLLGVEITKKMVHHVANKIHAAKAFNARLMHGDGLLVLKNRVPSCSVEKVHVYFPDPWPKKRHIKRRVVSLDFLNETYRVVKTGGAFHLFTDHKDYFDFAMANIRKFGKFVDQEPVLDYIPSSYELKWKKAGRSIYRAVLSKEKP</sequence>
<feature type="binding site" evidence="7">
    <location>
        <position position="82"/>
    </location>
    <ligand>
        <name>S-adenosyl-L-methionine</name>
        <dbReference type="ChEBI" id="CHEBI:59789"/>
    </ligand>
</feature>
<dbReference type="EC" id="2.1.1.33" evidence="7"/>
<dbReference type="PANTHER" id="PTHR23417">
    <property type="entry name" value="3-DEOXY-D-MANNO-OCTULOSONIC-ACID TRANSFERASE/TRNA GUANINE-N 7 - -METHYLTRANSFERASE"/>
    <property type="match status" value="1"/>
</dbReference>
<dbReference type="InterPro" id="IPR029063">
    <property type="entry name" value="SAM-dependent_MTases_sf"/>
</dbReference>
<feature type="binding site" evidence="7">
    <location>
        <position position="136"/>
    </location>
    <ligand>
        <name>substrate</name>
    </ligand>
</feature>
<comment type="pathway">
    <text evidence="7">tRNA modification; N(7)-methylguanine-tRNA biosynthesis.</text>
</comment>
<evidence type="ECO:0000256" key="2">
    <source>
        <dbReference type="ARBA" id="ARBA00003015"/>
    </source>
</evidence>
<evidence type="ECO:0000256" key="7">
    <source>
        <dbReference type="HAMAP-Rule" id="MF_01057"/>
    </source>
</evidence>
<evidence type="ECO:0000256" key="4">
    <source>
        <dbReference type="ARBA" id="ARBA00022679"/>
    </source>
</evidence>
<dbReference type="EMBL" id="MFYX01000157">
    <property type="protein sequence ID" value="OGJ99905.1"/>
    <property type="molecule type" value="Genomic_DNA"/>
</dbReference>
<feature type="binding site" evidence="7">
    <location>
        <position position="57"/>
    </location>
    <ligand>
        <name>S-adenosyl-L-methionine</name>
        <dbReference type="ChEBI" id="CHEBI:59789"/>
    </ligand>
</feature>
<dbReference type="PROSITE" id="PS51625">
    <property type="entry name" value="SAM_MT_TRMB"/>
    <property type="match status" value="1"/>
</dbReference>
<evidence type="ECO:0000256" key="5">
    <source>
        <dbReference type="ARBA" id="ARBA00022691"/>
    </source>
</evidence>
<evidence type="ECO:0000313" key="8">
    <source>
        <dbReference type="EMBL" id="OGJ99905.1"/>
    </source>
</evidence>
<feature type="binding site" evidence="7">
    <location>
        <position position="168"/>
    </location>
    <ligand>
        <name>substrate</name>
    </ligand>
</feature>
<dbReference type="GO" id="GO:0043527">
    <property type="term" value="C:tRNA methyltransferase complex"/>
    <property type="evidence" value="ECO:0007669"/>
    <property type="project" value="TreeGrafter"/>
</dbReference>
<reference evidence="8 9" key="1">
    <citation type="journal article" date="2016" name="Nat. Commun.">
        <title>Thousands of microbial genomes shed light on interconnected biogeochemical processes in an aquifer system.</title>
        <authorList>
            <person name="Anantharaman K."/>
            <person name="Brown C.T."/>
            <person name="Hug L.A."/>
            <person name="Sharon I."/>
            <person name="Castelle C.J."/>
            <person name="Probst A.J."/>
            <person name="Thomas B.C."/>
            <person name="Singh A."/>
            <person name="Wilkins M.J."/>
            <person name="Karaoz U."/>
            <person name="Brodie E.L."/>
            <person name="Williams K.H."/>
            <person name="Hubbard S.S."/>
            <person name="Banfield J.F."/>
        </authorList>
    </citation>
    <scope>NUCLEOTIDE SEQUENCE [LARGE SCALE GENOMIC DNA]</scope>
</reference>
<evidence type="ECO:0000313" key="9">
    <source>
        <dbReference type="Proteomes" id="UP000179243"/>
    </source>
</evidence>
<dbReference type="Gene3D" id="3.40.50.150">
    <property type="entry name" value="Vaccinia Virus protein VP39"/>
    <property type="match status" value="1"/>
</dbReference>
<keyword evidence="6 7" id="KW-0819">tRNA processing</keyword>
<comment type="function">
    <text evidence="2 7">Catalyzes the formation of N(7)-methylguanine at position 46 (m7G46) in tRNA.</text>
</comment>
<evidence type="ECO:0000256" key="6">
    <source>
        <dbReference type="ARBA" id="ARBA00022694"/>
    </source>
</evidence>
<dbReference type="UniPathway" id="UPA00989"/>
<dbReference type="CDD" id="cd02440">
    <property type="entry name" value="AdoMet_MTases"/>
    <property type="match status" value="1"/>
</dbReference>
<dbReference type="AlphaFoldDB" id="A0A1F7F068"/>
<dbReference type="HAMAP" id="MF_01057">
    <property type="entry name" value="tRNA_methyltr_TrmB"/>
    <property type="match status" value="1"/>
</dbReference>
<comment type="catalytic activity">
    <reaction evidence="1 7">
        <text>guanosine(46) in tRNA + S-adenosyl-L-methionine = N(7)-methylguanosine(46) in tRNA + S-adenosyl-L-homocysteine</text>
        <dbReference type="Rhea" id="RHEA:42708"/>
        <dbReference type="Rhea" id="RHEA-COMP:10188"/>
        <dbReference type="Rhea" id="RHEA-COMP:10189"/>
        <dbReference type="ChEBI" id="CHEBI:57856"/>
        <dbReference type="ChEBI" id="CHEBI:59789"/>
        <dbReference type="ChEBI" id="CHEBI:74269"/>
        <dbReference type="ChEBI" id="CHEBI:74480"/>
        <dbReference type="EC" id="2.1.1.33"/>
    </reaction>
</comment>
<feature type="binding site" evidence="7">
    <location>
        <position position="109"/>
    </location>
    <ligand>
        <name>S-adenosyl-L-methionine</name>
        <dbReference type="ChEBI" id="CHEBI:59789"/>
    </ligand>
</feature>
<organism evidence="8 9">
    <name type="scientific">Candidatus Raymondbacteria bacterium RIFOXYD12_FULL_49_13</name>
    <dbReference type="NCBI Taxonomy" id="1817890"/>
    <lineage>
        <taxon>Bacteria</taxon>
        <taxon>Raymondiibacteriota</taxon>
    </lineage>
</organism>
<dbReference type="PANTHER" id="PTHR23417:SF14">
    <property type="entry name" value="PENTACOTRIPEPTIDE-REPEAT REGION OF PRORP DOMAIN-CONTAINING PROTEIN"/>
    <property type="match status" value="1"/>
</dbReference>
<keyword evidence="4 7" id="KW-0808">Transferase</keyword>
<keyword evidence="5 7" id="KW-0949">S-adenosyl-L-methionine</keyword>
<evidence type="ECO:0000256" key="3">
    <source>
        <dbReference type="ARBA" id="ARBA00022603"/>
    </source>
</evidence>
<keyword evidence="3 7" id="KW-0489">Methyltransferase</keyword>
<dbReference type="GO" id="GO:0008176">
    <property type="term" value="F:tRNA (guanine(46)-N7)-methyltransferase activity"/>
    <property type="evidence" value="ECO:0007669"/>
    <property type="project" value="UniProtKB-UniRule"/>
</dbReference>
<accession>A0A1F7F068</accession>
<feature type="binding site" evidence="7">
    <location>
        <position position="132"/>
    </location>
    <ligand>
        <name>S-adenosyl-L-methionine</name>
        <dbReference type="ChEBI" id="CHEBI:59789"/>
    </ligand>
</feature>
<dbReference type="InterPro" id="IPR003358">
    <property type="entry name" value="tRNA_(Gua-N-7)_MeTrfase_Trmb"/>
</dbReference>
<dbReference type="NCBIfam" id="TIGR00091">
    <property type="entry name" value="tRNA (guanosine(46)-N7)-methyltransferase TrmB"/>
    <property type="match status" value="1"/>
</dbReference>
<proteinExistence type="inferred from homology"/>